<evidence type="ECO:0000256" key="12">
    <source>
        <dbReference type="ARBA" id="ARBA00022955"/>
    </source>
</evidence>
<dbReference type="GO" id="GO:0005524">
    <property type="term" value="F:ATP binding"/>
    <property type="evidence" value="ECO:0007669"/>
    <property type="project" value="UniProtKB-KW"/>
</dbReference>
<evidence type="ECO:0000256" key="9">
    <source>
        <dbReference type="ARBA" id="ARBA00022777"/>
    </source>
</evidence>
<keyword evidence="7" id="KW-0479">Metal-binding</keyword>
<evidence type="ECO:0000256" key="8">
    <source>
        <dbReference type="ARBA" id="ARBA00022741"/>
    </source>
</evidence>
<dbReference type="Pfam" id="PF01239">
    <property type="entry name" value="PPTA"/>
    <property type="match status" value="5"/>
</dbReference>
<dbReference type="Pfam" id="PF00288">
    <property type="entry name" value="GHMP_kinases_N"/>
    <property type="match status" value="1"/>
</dbReference>
<protein>
    <recommendedName>
        <fullName evidence="3">mevalonate kinase</fullName>
        <ecNumber evidence="3">2.7.1.36</ecNumber>
    </recommendedName>
    <alternativeName>
        <fullName evidence="19">Ergosterol biosynthesis protein 12</fullName>
    </alternativeName>
</protein>
<evidence type="ECO:0000256" key="5">
    <source>
        <dbReference type="ARBA" id="ARBA00022516"/>
    </source>
</evidence>
<comment type="catalytic activity">
    <reaction evidence="17">
        <text>(R)-mevalonate + ATP = (R)-5-phosphomevalonate + ADP + H(+)</text>
        <dbReference type="Rhea" id="RHEA:17065"/>
        <dbReference type="ChEBI" id="CHEBI:15378"/>
        <dbReference type="ChEBI" id="CHEBI:30616"/>
        <dbReference type="ChEBI" id="CHEBI:36464"/>
        <dbReference type="ChEBI" id="CHEBI:58146"/>
        <dbReference type="ChEBI" id="CHEBI:456216"/>
        <dbReference type="EC" id="2.7.1.36"/>
    </reaction>
    <physiologicalReaction direction="left-to-right" evidence="17">
        <dbReference type="Rhea" id="RHEA:17066"/>
    </physiologicalReaction>
</comment>
<keyword evidence="5" id="KW-0444">Lipid biosynthesis</keyword>
<keyword evidence="24" id="KW-1185">Reference proteome</keyword>
<keyword evidence="10" id="KW-0067">ATP-binding</keyword>
<evidence type="ECO:0000256" key="18">
    <source>
        <dbReference type="ARBA" id="ARBA00029438"/>
    </source>
</evidence>
<keyword evidence="6" id="KW-0808">Transferase</keyword>
<dbReference type="SUPFAM" id="SSF54211">
    <property type="entry name" value="Ribosomal protein S5 domain 2-like"/>
    <property type="match status" value="1"/>
</dbReference>
<dbReference type="GO" id="GO:0019287">
    <property type="term" value="P:isopentenyl diphosphate biosynthetic process, mevalonate pathway"/>
    <property type="evidence" value="ECO:0007669"/>
    <property type="project" value="TreeGrafter"/>
</dbReference>
<feature type="domain" description="GHMP kinase N-terminal" evidence="21">
    <location>
        <begin position="198"/>
        <end position="284"/>
    </location>
</feature>
<evidence type="ECO:0000256" key="7">
    <source>
        <dbReference type="ARBA" id="ARBA00022723"/>
    </source>
</evidence>
<feature type="compositionally biased region" description="Polar residues" evidence="20">
    <location>
        <begin position="1"/>
        <end position="15"/>
    </location>
</feature>
<keyword evidence="14" id="KW-0443">Lipid metabolism</keyword>
<dbReference type="InterPro" id="IPR036554">
    <property type="entry name" value="GHMP_kinase_C_sf"/>
</dbReference>
<comment type="caution">
    <text evidence="23">The sequence shown here is derived from an EMBL/GenBank/DDBJ whole genome shotgun (WGS) entry which is preliminary data.</text>
</comment>
<evidence type="ECO:0000256" key="10">
    <source>
        <dbReference type="ARBA" id="ARBA00022840"/>
    </source>
</evidence>
<feature type="domain" description="GHMP kinase C-terminal" evidence="22">
    <location>
        <begin position="373"/>
        <end position="438"/>
    </location>
</feature>
<evidence type="ECO:0000256" key="15">
    <source>
        <dbReference type="ARBA" id="ARBA00023166"/>
    </source>
</evidence>
<evidence type="ECO:0000256" key="14">
    <source>
        <dbReference type="ARBA" id="ARBA00023098"/>
    </source>
</evidence>
<comment type="similarity">
    <text evidence="2">Belongs to the GHMP kinase family. Mevalonate kinase subfamily.</text>
</comment>
<feature type="region of interest" description="Disordered" evidence="20">
    <location>
        <begin position="1"/>
        <end position="68"/>
    </location>
</feature>
<dbReference type="Proteomes" id="UP001303647">
    <property type="component" value="Unassembled WGS sequence"/>
</dbReference>
<evidence type="ECO:0000256" key="16">
    <source>
        <dbReference type="ARBA" id="ARBA00023221"/>
    </source>
</evidence>
<dbReference type="GO" id="GO:0006696">
    <property type="term" value="P:ergosterol biosynthetic process"/>
    <property type="evidence" value="ECO:0007669"/>
    <property type="project" value="TreeGrafter"/>
</dbReference>
<dbReference type="Gene3D" id="3.30.230.10">
    <property type="match status" value="1"/>
</dbReference>
<evidence type="ECO:0000256" key="13">
    <source>
        <dbReference type="ARBA" id="ARBA00023011"/>
    </source>
</evidence>
<dbReference type="GO" id="GO:0008318">
    <property type="term" value="F:protein prenyltransferase activity"/>
    <property type="evidence" value="ECO:0007669"/>
    <property type="project" value="InterPro"/>
</dbReference>
<dbReference type="InterPro" id="IPR006205">
    <property type="entry name" value="Mev_gal_kin"/>
</dbReference>
<evidence type="ECO:0000256" key="3">
    <source>
        <dbReference type="ARBA" id="ARBA00012103"/>
    </source>
</evidence>
<dbReference type="NCBIfam" id="TIGR00549">
    <property type="entry name" value="mevalon_kin"/>
    <property type="match status" value="1"/>
</dbReference>
<dbReference type="GO" id="GO:0046872">
    <property type="term" value="F:metal ion binding"/>
    <property type="evidence" value="ECO:0007669"/>
    <property type="project" value="UniProtKB-KW"/>
</dbReference>
<dbReference type="AlphaFoldDB" id="A0AAN7D1Q5"/>
<dbReference type="PANTHER" id="PTHR43290">
    <property type="entry name" value="MEVALONATE KINASE"/>
    <property type="match status" value="1"/>
</dbReference>
<dbReference type="SUPFAM" id="SSF55060">
    <property type="entry name" value="GHMP Kinase, C-terminal domain"/>
    <property type="match status" value="1"/>
</dbReference>
<dbReference type="PROSITE" id="PS00627">
    <property type="entry name" value="GHMP_KINASES_ATP"/>
    <property type="match status" value="1"/>
</dbReference>
<dbReference type="Gene3D" id="3.30.70.890">
    <property type="entry name" value="GHMP kinase, C-terminal domain"/>
    <property type="match status" value="1"/>
</dbReference>
<evidence type="ECO:0000256" key="2">
    <source>
        <dbReference type="ARBA" id="ARBA00006495"/>
    </source>
</evidence>
<keyword evidence="11" id="KW-0460">Magnesium</keyword>
<dbReference type="GO" id="GO:0004496">
    <property type="term" value="F:mevalonate kinase activity"/>
    <property type="evidence" value="ECO:0007669"/>
    <property type="project" value="UniProtKB-EC"/>
</dbReference>
<proteinExistence type="inferred from homology"/>
<dbReference type="SUPFAM" id="SSF48439">
    <property type="entry name" value="Protein prenylyltransferase"/>
    <property type="match status" value="1"/>
</dbReference>
<evidence type="ECO:0000256" key="11">
    <source>
        <dbReference type="ARBA" id="ARBA00022842"/>
    </source>
</evidence>
<dbReference type="InterPro" id="IPR020568">
    <property type="entry name" value="Ribosomal_Su5_D2-typ_SF"/>
</dbReference>
<gene>
    <name evidence="23" type="ORF">C7999DRAFT_37892</name>
</gene>
<feature type="compositionally biased region" description="Polar residues" evidence="20">
    <location>
        <begin position="502"/>
        <end position="523"/>
    </location>
</feature>
<dbReference type="FunFam" id="3.30.70.890:FF:000003">
    <property type="entry name" value="Mevalonate kinase"/>
    <property type="match status" value="1"/>
</dbReference>
<keyword evidence="15" id="KW-1207">Sterol metabolism</keyword>
<dbReference type="Gene3D" id="1.25.40.120">
    <property type="entry name" value="Protein prenylyltransferase"/>
    <property type="match status" value="1"/>
</dbReference>
<evidence type="ECO:0000256" key="1">
    <source>
        <dbReference type="ARBA" id="ARBA00004496"/>
    </source>
</evidence>
<accession>A0AAN7D1Q5</accession>
<comment type="subcellular location">
    <subcellularLocation>
        <location evidence="1">Cytoplasm</location>
    </subcellularLocation>
</comment>
<reference evidence="23" key="2">
    <citation type="submission" date="2023-05" db="EMBL/GenBank/DDBJ databases">
        <authorList>
            <consortium name="Lawrence Berkeley National Laboratory"/>
            <person name="Steindorff A."/>
            <person name="Hensen N."/>
            <person name="Bonometti L."/>
            <person name="Westerberg I."/>
            <person name="Brannstrom I.O."/>
            <person name="Guillou S."/>
            <person name="Cros-Aarteil S."/>
            <person name="Calhoun S."/>
            <person name="Haridas S."/>
            <person name="Kuo A."/>
            <person name="Mondo S."/>
            <person name="Pangilinan J."/>
            <person name="Riley R."/>
            <person name="Labutti K."/>
            <person name="Andreopoulos B."/>
            <person name="Lipzen A."/>
            <person name="Chen C."/>
            <person name="Yanf M."/>
            <person name="Daum C."/>
            <person name="Ng V."/>
            <person name="Clum A."/>
            <person name="Ohm R."/>
            <person name="Martin F."/>
            <person name="Silar P."/>
            <person name="Natvig D."/>
            <person name="Lalanne C."/>
            <person name="Gautier V."/>
            <person name="Ament-Velasquez S.L."/>
            <person name="Kruys A."/>
            <person name="Hutchinson M.I."/>
            <person name="Powell A.J."/>
            <person name="Barry K."/>
            <person name="Miller A.N."/>
            <person name="Grigoriev I.V."/>
            <person name="Debuchy R."/>
            <person name="Gladieux P."/>
            <person name="Thoren M.H."/>
            <person name="Johannesson H."/>
        </authorList>
    </citation>
    <scope>NUCLEOTIDE SEQUENCE</scope>
    <source>
        <strain evidence="23">CBS 359.72</strain>
    </source>
</reference>
<dbReference type="InterPro" id="IPR013750">
    <property type="entry name" value="GHMP_kinase_C_dom"/>
</dbReference>
<dbReference type="PANTHER" id="PTHR43290:SF2">
    <property type="entry name" value="MEVALONATE KINASE"/>
    <property type="match status" value="1"/>
</dbReference>
<keyword evidence="9" id="KW-0418">Kinase</keyword>
<keyword evidence="4" id="KW-0963">Cytoplasm</keyword>
<dbReference type="InterPro" id="IPR014721">
    <property type="entry name" value="Ribsml_uS5_D2-typ_fold_subgr"/>
</dbReference>
<dbReference type="Pfam" id="PF08544">
    <property type="entry name" value="GHMP_kinases_C"/>
    <property type="match status" value="1"/>
</dbReference>
<keyword evidence="13" id="KW-0756">Sterol biosynthesis</keyword>
<evidence type="ECO:0000313" key="23">
    <source>
        <dbReference type="EMBL" id="KAK4251003.1"/>
    </source>
</evidence>
<evidence type="ECO:0000256" key="20">
    <source>
        <dbReference type="SAM" id="MobiDB-lite"/>
    </source>
</evidence>
<dbReference type="EMBL" id="MU857608">
    <property type="protein sequence ID" value="KAK4251003.1"/>
    <property type="molecule type" value="Genomic_DNA"/>
</dbReference>
<dbReference type="PRINTS" id="PR00959">
    <property type="entry name" value="MEVGALKINASE"/>
</dbReference>
<dbReference type="GO" id="GO:0005829">
    <property type="term" value="C:cytosol"/>
    <property type="evidence" value="ECO:0007669"/>
    <property type="project" value="TreeGrafter"/>
</dbReference>
<organism evidence="23 24">
    <name type="scientific">Corynascus novoguineensis</name>
    <dbReference type="NCBI Taxonomy" id="1126955"/>
    <lineage>
        <taxon>Eukaryota</taxon>
        <taxon>Fungi</taxon>
        <taxon>Dikarya</taxon>
        <taxon>Ascomycota</taxon>
        <taxon>Pezizomycotina</taxon>
        <taxon>Sordariomycetes</taxon>
        <taxon>Sordariomycetidae</taxon>
        <taxon>Sordariales</taxon>
        <taxon>Chaetomiaceae</taxon>
        <taxon>Corynascus</taxon>
    </lineage>
</organism>
<dbReference type="InterPro" id="IPR002088">
    <property type="entry name" value="Prenyl_trans_a"/>
</dbReference>
<evidence type="ECO:0000256" key="19">
    <source>
        <dbReference type="ARBA" id="ARBA00084043"/>
    </source>
</evidence>
<keyword evidence="16" id="KW-0753">Steroid metabolism</keyword>
<dbReference type="FunFam" id="3.30.230.10:FF:000027">
    <property type="entry name" value="Mevalonate kinase"/>
    <property type="match status" value="1"/>
</dbReference>
<dbReference type="InterPro" id="IPR006204">
    <property type="entry name" value="GHMP_kinase_N_dom"/>
</dbReference>
<evidence type="ECO:0000313" key="24">
    <source>
        <dbReference type="Proteomes" id="UP001303647"/>
    </source>
</evidence>
<evidence type="ECO:0000256" key="6">
    <source>
        <dbReference type="ARBA" id="ARBA00022679"/>
    </source>
</evidence>
<evidence type="ECO:0000256" key="4">
    <source>
        <dbReference type="ARBA" id="ARBA00022490"/>
    </source>
</evidence>
<evidence type="ECO:0000259" key="22">
    <source>
        <dbReference type="Pfam" id="PF08544"/>
    </source>
</evidence>
<evidence type="ECO:0000259" key="21">
    <source>
        <dbReference type="Pfam" id="PF00288"/>
    </source>
</evidence>
<feature type="compositionally biased region" description="Basic residues" evidence="20">
    <location>
        <begin position="57"/>
        <end position="66"/>
    </location>
</feature>
<keyword evidence="8" id="KW-0547">Nucleotide-binding</keyword>
<dbReference type="EC" id="2.7.1.36" evidence="3"/>
<feature type="region of interest" description="Disordered" evidence="20">
    <location>
        <begin position="495"/>
        <end position="524"/>
    </location>
</feature>
<keyword evidence="12" id="KW-0752">Steroid biosynthesis</keyword>
<sequence length="1045" mass="115312">MMTQRATNGVSNGRNGHNGFHSDSEPDSVSTEASGASIESVDSVNGITNGTSGLKINPRRRMKRKQSSPMMPAFMVSAPGKVIVFGEHAVVHGKAAIAAAISLRSYLLVTTLSKSKRTVTLKFPDIDFDHYWNIDELPWTTFQQPSKKKYYYSLVTELDPELVAAIQPLVADVSPDKPANIRKVHQNSAGAFLYMFLSLGSQSFPGCQYTLRSTIPIGAGLGSSATIAVCMSAALLLQLRTLAGPHPDQPADEARTQIERINRWAYVYEMFIHGNPSGVDNTVATQGKAVVFQRTDYGKPPSVRPLWDFPELPLLLVDSKVPKSTAHEVAKVGRLRNTHPKIVGSILDAIDKVTEASADVLTEVGFDTQSEADLARVGELMTINHGLLVSLGVSHPRLERVRELVDHQGIGWTKLTGAGGGGCCITLLKPGVERAKLDRLEEQLDDEHFEKFETTLGGDGVGVLWPAVLKNGMDEDEEGGMEIDLEKFLSAEGNEGVERTTHNAPPSSTNHSTLSINPGNPQTVRDRSQARFALARPFETLLQQQKGTAALSALSQADQVAWLATRIASRLAARPALSSSSITSGGTAAVARLTCGGGPKTLKDVWRIVNERSVPLRARKLKGSKVGQKEEEEGLRVNEFEARWEKKVVLSCLAVESRCFRARRERERRGQAEERTGEAVVVTEQEIFDETRRRREMAALRKELLYSDGAGYKDGKLAADPEWDDVEPVVLEEPEGALAAIAYPAHYAEAMAYLRAVMQAKEYSPRCLRLTEHIIKMNPAHYTVWLYRAANVFALQLSIPDEIAWLNRVALENLKNYQIWHHRHLLVENYYPAIASDPSAIALFAAAERSFLQKILAEDTKNYHVWSYRSYLVNKLGLFHDGEELAAIEVMIDDDVRNNSAWSHRFFLVFSNPDYATAGSAATEADPGVPAAVIDREIAYTQDKIRLAPQNQSGWNYLKGALIKGGRKLGSVEGFASEFVKGLGDGGEGEEEVLSTHALDLLAEIYAEKGDKEKADLSLRRLGQKWDRIRVGYWEWRRKALETPA</sequence>
<evidence type="ECO:0000256" key="17">
    <source>
        <dbReference type="ARBA" id="ARBA00029310"/>
    </source>
</evidence>
<reference evidence="23" key="1">
    <citation type="journal article" date="2023" name="Mol. Phylogenet. Evol.">
        <title>Genome-scale phylogeny and comparative genomics of the fungal order Sordariales.</title>
        <authorList>
            <person name="Hensen N."/>
            <person name="Bonometti L."/>
            <person name="Westerberg I."/>
            <person name="Brannstrom I.O."/>
            <person name="Guillou S."/>
            <person name="Cros-Aarteil S."/>
            <person name="Calhoun S."/>
            <person name="Haridas S."/>
            <person name="Kuo A."/>
            <person name="Mondo S."/>
            <person name="Pangilinan J."/>
            <person name="Riley R."/>
            <person name="LaButti K."/>
            <person name="Andreopoulos B."/>
            <person name="Lipzen A."/>
            <person name="Chen C."/>
            <person name="Yan M."/>
            <person name="Daum C."/>
            <person name="Ng V."/>
            <person name="Clum A."/>
            <person name="Steindorff A."/>
            <person name="Ohm R.A."/>
            <person name="Martin F."/>
            <person name="Silar P."/>
            <person name="Natvig D.O."/>
            <person name="Lalanne C."/>
            <person name="Gautier V."/>
            <person name="Ament-Velasquez S.L."/>
            <person name="Kruys A."/>
            <person name="Hutchinson M.I."/>
            <person name="Powell A.J."/>
            <person name="Barry K."/>
            <person name="Miller A.N."/>
            <person name="Grigoriev I.V."/>
            <person name="Debuchy R."/>
            <person name="Gladieux P."/>
            <person name="Hiltunen Thoren M."/>
            <person name="Johannesson H."/>
        </authorList>
    </citation>
    <scope>NUCLEOTIDE SEQUENCE</scope>
    <source>
        <strain evidence="23">CBS 359.72</strain>
    </source>
</reference>
<feature type="compositionally biased region" description="Polar residues" evidence="20">
    <location>
        <begin position="40"/>
        <end position="54"/>
    </location>
</feature>
<dbReference type="PROSITE" id="PS51147">
    <property type="entry name" value="PFTA"/>
    <property type="match status" value="5"/>
</dbReference>
<dbReference type="InterPro" id="IPR006203">
    <property type="entry name" value="GHMP_knse_ATP-bd_CS"/>
</dbReference>
<name>A0AAN7D1Q5_9PEZI</name>
<comment type="pathway">
    <text evidence="18">Isoprenoid biosynthesis; isopentenyl diphosphate biosynthesis via mevalonate pathway; isopentenyl diphosphate from (R)-mevalonate: step 1/3.</text>
</comment>